<evidence type="ECO:0000256" key="3">
    <source>
        <dbReference type="ARBA" id="ARBA00023163"/>
    </source>
</evidence>
<keyword evidence="6" id="KW-1185">Reference proteome</keyword>
<dbReference type="SUPFAM" id="SSF46689">
    <property type="entry name" value="Homeodomain-like"/>
    <property type="match status" value="1"/>
</dbReference>
<dbReference type="Proteomes" id="UP000056905">
    <property type="component" value="Chromosome"/>
</dbReference>
<accession>A0A0P0NY72</accession>
<dbReference type="PANTHER" id="PTHR46796">
    <property type="entry name" value="HTH-TYPE TRANSCRIPTIONAL ACTIVATOR RHAS-RELATED"/>
    <property type="match status" value="1"/>
</dbReference>
<dbReference type="Pfam" id="PF12833">
    <property type="entry name" value="HTH_18"/>
    <property type="match status" value="1"/>
</dbReference>
<dbReference type="STRING" id="69395.AQ619_04665"/>
<proteinExistence type="predicted"/>
<keyword evidence="1" id="KW-0805">Transcription regulation</keyword>
<dbReference type="SMART" id="SM00342">
    <property type="entry name" value="HTH_ARAC"/>
    <property type="match status" value="1"/>
</dbReference>
<dbReference type="InterPro" id="IPR050204">
    <property type="entry name" value="AraC_XylS_family_regulators"/>
</dbReference>
<dbReference type="Pfam" id="PF20240">
    <property type="entry name" value="DUF6597"/>
    <property type="match status" value="1"/>
</dbReference>
<dbReference type="InterPro" id="IPR046532">
    <property type="entry name" value="DUF6597"/>
</dbReference>
<gene>
    <name evidence="5" type="ORF">AQ619_04665</name>
</gene>
<evidence type="ECO:0000256" key="2">
    <source>
        <dbReference type="ARBA" id="ARBA00023125"/>
    </source>
</evidence>
<sequence length="283" mass="30895">MFPVRRIRPSRLLAPYVKAFEERSRRLDATVVLRPLPARTEQFLEFYLADRYRVRDIASGAVEAAPDIVLVGLQTYRRVDVLLGGDLNLFTIQFTPTGFSSLFGQAAASLTDRAHDGRDVLGSEIALIAEQLEAAPDLAARAAIAEAWLGGRAIPLTADPIAWAARRMTALHGSVRVADLAEAVDLGERQFERRFTRAVGVSPKRYARVLRFREALRLKAEGAEPSWAAVAQAAGYVDQAHMIHEFRALAGDTPERLLATMAPALETVLPGVGNLQSGRNATA</sequence>
<protein>
    <submittedName>
        <fullName evidence="5">AraC family transcriptional regulator</fullName>
    </submittedName>
</protein>
<reference evidence="5 6" key="1">
    <citation type="submission" date="2015-10" db="EMBL/GenBank/DDBJ databases">
        <title>Conservation of the essential genome among Caulobacter and Brevundimonas species.</title>
        <authorList>
            <person name="Scott D."/>
            <person name="Ely B."/>
        </authorList>
    </citation>
    <scope>NUCLEOTIDE SEQUENCE [LARGE SCALE GENOMIC DNA]</scope>
    <source>
        <strain evidence="5 6">CB4</strain>
    </source>
</reference>
<dbReference type="PANTHER" id="PTHR46796:SF15">
    <property type="entry name" value="BLL1074 PROTEIN"/>
    <property type="match status" value="1"/>
</dbReference>
<dbReference type="PROSITE" id="PS01124">
    <property type="entry name" value="HTH_ARAC_FAMILY_2"/>
    <property type="match status" value="1"/>
</dbReference>
<keyword evidence="3" id="KW-0804">Transcription</keyword>
<organism evidence="5 6">
    <name type="scientific">Caulobacter henricii</name>
    <dbReference type="NCBI Taxonomy" id="69395"/>
    <lineage>
        <taxon>Bacteria</taxon>
        <taxon>Pseudomonadati</taxon>
        <taxon>Pseudomonadota</taxon>
        <taxon>Alphaproteobacteria</taxon>
        <taxon>Caulobacterales</taxon>
        <taxon>Caulobacteraceae</taxon>
        <taxon>Caulobacter</taxon>
    </lineage>
</organism>
<dbReference type="InterPro" id="IPR018060">
    <property type="entry name" value="HTH_AraC"/>
</dbReference>
<name>A0A0P0NY72_9CAUL</name>
<dbReference type="InterPro" id="IPR009057">
    <property type="entry name" value="Homeodomain-like_sf"/>
</dbReference>
<keyword evidence="2" id="KW-0238">DNA-binding</keyword>
<dbReference type="GO" id="GO:0003700">
    <property type="term" value="F:DNA-binding transcription factor activity"/>
    <property type="evidence" value="ECO:0007669"/>
    <property type="project" value="InterPro"/>
</dbReference>
<dbReference type="KEGG" id="chq:AQ619_04665"/>
<evidence type="ECO:0000313" key="6">
    <source>
        <dbReference type="Proteomes" id="UP000056905"/>
    </source>
</evidence>
<feature type="domain" description="HTH araC/xylS-type" evidence="4">
    <location>
        <begin position="171"/>
        <end position="260"/>
    </location>
</feature>
<dbReference type="RefSeq" id="WP_062144948.1">
    <property type="nucleotide sequence ID" value="NZ_CP013002.1"/>
</dbReference>
<dbReference type="EMBL" id="CP013002">
    <property type="protein sequence ID" value="ALL12704.1"/>
    <property type="molecule type" value="Genomic_DNA"/>
</dbReference>
<dbReference type="AlphaFoldDB" id="A0A0P0NY72"/>
<dbReference type="Gene3D" id="1.10.10.60">
    <property type="entry name" value="Homeodomain-like"/>
    <property type="match status" value="1"/>
</dbReference>
<evidence type="ECO:0000313" key="5">
    <source>
        <dbReference type="EMBL" id="ALL12704.1"/>
    </source>
</evidence>
<evidence type="ECO:0000259" key="4">
    <source>
        <dbReference type="PROSITE" id="PS01124"/>
    </source>
</evidence>
<evidence type="ECO:0000256" key="1">
    <source>
        <dbReference type="ARBA" id="ARBA00023015"/>
    </source>
</evidence>
<dbReference type="GO" id="GO:0043565">
    <property type="term" value="F:sequence-specific DNA binding"/>
    <property type="evidence" value="ECO:0007669"/>
    <property type="project" value="InterPro"/>
</dbReference>
<dbReference type="OrthoDB" id="2559672at2"/>